<evidence type="ECO:0000313" key="2">
    <source>
        <dbReference type="EMBL" id="OCK78957.1"/>
    </source>
</evidence>
<evidence type="ECO:0000256" key="1">
    <source>
        <dbReference type="SAM" id="MobiDB-lite"/>
    </source>
</evidence>
<dbReference type="Proteomes" id="UP000250266">
    <property type="component" value="Unassembled WGS sequence"/>
</dbReference>
<name>A0A8E2E7T8_9PEZI</name>
<sequence>MEETDELPSGPLGESDAMPDAPVEIEADPTLVGWVKLAATPVEIVDAELEPGIRAEIDELLKDSTDTDERDEVWLRGADVELDGAVVDEGRLDVPVASEPDADEDVAV</sequence>
<protein>
    <submittedName>
        <fullName evidence="2">Uncharacterized protein</fullName>
    </submittedName>
</protein>
<gene>
    <name evidence="2" type="ORF">K432DRAFT_383468</name>
</gene>
<dbReference type="EMBL" id="KV745030">
    <property type="protein sequence ID" value="OCK78957.1"/>
    <property type="molecule type" value="Genomic_DNA"/>
</dbReference>
<reference evidence="2 3" key="1">
    <citation type="journal article" date="2016" name="Nat. Commun.">
        <title>Ectomycorrhizal ecology is imprinted in the genome of the dominant symbiotic fungus Cenococcum geophilum.</title>
        <authorList>
            <consortium name="DOE Joint Genome Institute"/>
            <person name="Peter M."/>
            <person name="Kohler A."/>
            <person name="Ohm R.A."/>
            <person name="Kuo A."/>
            <person name="Krutzmann J."/>
            <person name="Morin E."/>
            <person name="Arend M."/>
            <person name="Barry K.W."/>
            <person name="Binder M."/>
            <person name="Choi C."/>
            <person name="Clum A."/>
            <person name="Copeland A."/>
            <person name="Grisel N."/>
            <person name="Haridas S."/>
            <person name="Kipfer T."/>
            <person name="LaButti K."/>
            <person name="Lindquist E."/>
            <person name="Lipzen A."/>
            <person name="Maire R."/>
            <person name="Meier B."/>
            <person name="Mihaltcheva S."/>
            <person name="Molinier V."/>
            <person name="Murat C."/>
            <person name="Poggeler S."/>
            <person name="Quandt C.A."/>
            <person name="Sperisen C."/>
            <person name="Tritt A."/>
            <person name="Tisserant E."/>
            <person name="Crous P.W."/>
            <person name="Henrissat B."/>
            <person name="Nehls U."/>
            <person name="Egli S."/>
            <person name="Spatafora J.W."/>
            <person name="Grigoriev I.V."/>
            <person name="Martin F.M."/>
        </authorList>
    </citation>
    <scope>NUCLEOTIDE SEQUENCE [LARGE SCALE GENOMIC DNA]</scope>
    <source>
        <strain evidence="2 3">CBS 459.81</strain>
    </source>
</reference>
<dbReference type="AlphaFoldDB" id="A0A8E2E7T8"/>
<feature type="region of interest" description="Disordered" evidence="1">
    <location>
        <begin position="1"/>
        <end position="22"/>
    </location>
</feature>
<organism evidence="2 3">
    <name type="scientific">Lepidopterella palustris CBS 459.81</name>
    <dbReference type="NCBI Taxonomy" id="1314670"/>
    <lineage>
        <taxon>Eukaryota</taxon>
        <taxon>Fungi</taxon>
        <taxon>Dikarya</taxon>
        <taxon>Ascomycota</taxon>
        <taxon>Pezizomycotina</taxon>
        <taxon>Dothideomycetes</taxon>
        <taxon>Pleosporomycetidae</taxon>
        <taxon>Mytilinidiales</taxon>
        <taxon>Argynnaceae</taxon>
        <taxon>Lepidopterella</taxon>
    </lineage>
</organism>
<proteinExistence type="predicted"/>
<evidence type="ECO:0000313" key="3">
    <source>
        <dbReference type="Proteomes" id="UP000250266"/>
    </source>
</evidence>
<keyword evidence="3" id="KW-1185">Reference proteome</keyword>
<accession>A0A8E2E7T8</accession>